<dbReference type="Pfam" id="PF00528">
    <property type="entry name" value="BPD_transp_1"/>
    <property type="match status" value="1"/>
</dbReference>
<dbReference type="CDD" id="cd06261">
    <property type="entry name" value="TM_PBP2"/>
    <property type="match status" value="1"/>
</dbReference>
<reference evidence="7" key="1">
    <citation type="journal article" date="2014" name="Front. Microbiol.">
        <title>High frequency of phylogenetically diverse reductive dehalogenase-homologous genes in deep subseafloor sedimentary metagenomes.</title>
        <authorList>
            <person name="Kawai M."/>
            <person name="Futagami T."/>
            <person name="Toyoda A."/>
            <person name="Takaki Y."/>
            <person name="Nishi S."/>
            <person name="Hori S."/>
            <person name="Arai W."/>
            <person name="Tsubouchi T."/>
            <person name="Morono Y."/>
            <person name="Uchiyama I."/>
            <person name="Ito T."/>
            <person name="Fujiyama A."/>
            <person name="Inagaki F."/>
            <person name="Takami H."/>
        </authorList>
    </citation>
    <scope>NUCLEOTIDE SEQUENCE</scope>
    <source>
        <strain evidence="7">Expedition CK06-06</strain>
    </source>
</reference>
<evidence type="ECO:0000259" key="6">
    <source>
        <dbReference type="PROSITE" id="PS50928"/>
    </source>
</evidence>
<feature type="transmembrane region" description="Helical" evidence="5">
    <location>
        <begin position="12"/>
        <end position="33"/>
    </location>
</feature>
<feature type="transmembrane region" description="Helical" evidence="5">
    <location>
        <begin position="45"/>
        <end position="65"/>
    </location>
</feature>
<dbReference type="PANTHER" id="PTHR43759:SF1">
    <property type="entry name" value="GLUCOSE IMPORT SYSTEM PERMEASE PROTEIN GLCT"/>
    <property type="match status" value="1"/>
</dbReference>
<dbReference type="PANTHER" id="PTHR43759">
    <property type="entry name" value="TREHALOSE TRANSPORT SYSTEM PERMEASE PROTEIN SUGA"/>
    <property type="match status" value="1"/>
</dbReference>
<feature type="non-terminal residue" evidence="7">
    <location>
        <position position="1"/>
    </location>
</feature>
<accession>X1A1K8</accession>
<dbReference type="InterPro" id="IPR052730">
    <property type="entry name" value="Sugar_ABC_transporter"/>
</dbReference>
<keyword evidence="2 5" id="KW-0812">Transmembrane</keyword>
<evidence type="ECO:0000256" key="4">
    <source>
        <dbReference type="ARBA" id="ARBA00023136"/>
    </source>
</evidence>
<evidence type="ECO:0000256" key="2">
    <source>
        <dbReference type="ARBA" id="ARBA00022692"/>
    </source>
</evidence>
<dbReference type="SUPFAM" id="SSF161098">
    <property type="entry name" value="MetI-like"/>
    <property type="match status" value="1"/>
</dbReference>
<feature type="domain" description="ABC transmembrane type-1" evidence="6">
    <location>
        <begin position="8"/>
        <end position="219"/>
    </location>
</feature>
<dbReference type="AlphaFoldDB" id="X1A1K8"/>
<dbReference type="GO" id="GO:0016020">
    <property type="term" value="C:membrane"/>
    <property type="evidence" value="ECO:0007669"/>
    <property type="project" value="UniProtKB-SubCell"/>
</dbReference>
<organism evidence="7">
    <name type="scientific">marine sediment metagenome</name>
    <dbReference type="NCBI Taxonomy" id="412755"/>
    <lineage>
        <taxon>unclassified sequences</taxon>
        <taxon>metagenomes</taxon>
        <taxon>ecological metagenomes</taxon>
    </lineage>
</organism>
<dbReference type="EMBL" id="BART01007115">
    <property type="protein sequence ID" value="GAG54181.1"/>
    <property type="molecule type" value="Genomic_DNA"/>
</dbReference>
<comment type="subcellular location">
    <subcellularLocation>
        <location evidence="1">Membrane</location>
        <topology evidence="1">Multi-pass membrane protein</topology>
    </subcellularLocation>
</comment>
<evidence type="ECO:0000313" key="7">
    <source>
        <dbReference type="EMBL" id="GAG54181.1"/>
    </source>
</evidence>
<feature type="transmembrane region" description="Helical" evidence="5">
    <location>
        <begin position="142"/>
        <end position="160"/>
    </location>
</feature>
<keyword evidence="4 5" id="KW-0472">Membrane</keyword>
<dbReference type="PROSITE" id="PS50928">
    <property type="entry name" value="ABC_TM1"/>
    <property type="match status" value="1"/>
</dbReference>
<feature type="transmembrane region" description="Helical" evidence="5">
    <location>
        <begin position="198"/>
        <end position="220"/>
    </location>
</feature>
<evidence type="ECO:0000256" key="3">
    <source>
        <dbReference type="ARBA" id="ARBA00022989"/>
    </source>
</evidence>
<protein>
    <recommendedName>
        <fullName evidence="6">ABC transmembrane type-1 domain-containing protein</fullName>
    </recommendedName>
</protein>
<evidence type="ECO:0000256" key="5">
    <source>
        <dbReference type="SAM" id="Phobius"/>
    </source>
</evidence>
<gene>
    <name evidence="7" type="ORF">S01H4_16245</name>
</gene>
<keyword evidence="3 5" id="KW-1133">Transmembrane helix</keyword>
<comment type="caution">
    <text evidence="7">The sequence shown here is derived from an EMBL/GenBank/DDBJ whole genome shotgun (WGS) entry which is preliminary data.</text>
</comment>
<dbReference type="InterPro" id="IPR000515">
    <property type="entry name" value="MetI-like"/>
</dbReference>
<dbReference type="InterPro" id="IPR035906">
    <property type="entry name" value="MetI-like_sf"/>
</dbReference>
<dbReference type="GO" id="GO:0055085">
    <property type="term" value="P:transmembrane transport"/>
    <property type="evidence" value="ECO:0007669"/>
    <property type="project" value="InterPro"/>
</dbReference>
<sequence length="233" mass="25903">DPKFMSALSKGLLFVAVTCGVEITLGLAIALLLSRKFVGRGVLRTIMTLPLAMAPVAIGSMWIVITRPAVGPVSYWLGKLGISYDISESALQAFFTTVIMDVWHWTPFVILAFLAGLTSLPQEPMEAARVDGAGPWQTFRHVIFPLMRPILVTIVFIRIMDTFRIYDEVWALTSGGPGTATKYVSIHLVRLVLARQEYGYGASMSVFLLYLTIVMCWVLLNLITRVKREVYAE</sequence>
<feature type="transmembrane region" description="Helical" evidence="5">
    <location>
        <begin position="102"/>
        <end position="121"/>
    </location>
</feature>
<name>X1A1K8_9ZZZZ</name>
<dbReference type="Gene3D" id="1.10.3720.10">
    <property type="entry name" value="MetI-like"/>
    <property type="match status" value="1"/>
</dbReference>
<evidence type="ECO:0000256" key="1">
    <source>
        <dbReference type="ARBA" id="ARBA00004141"/>
    </source>
</evidence>
<proteinExistence type="predicted"/>